<reference evidence="1 2" key="1">
    <citation type="journal article" date="2018" name="G3 (Bethesda)">
        <title>Phylogenetic and Phylogenomic Definition of Rhizopus Species.</title>
        <authorList>
            <person name="Gryganskyi A.P."/>
            <person name="Golan J."/>
            <person name="Dolatabadi S."/>
            <person name="Mondo S."/>
            <person name="Robb S."/>
            <person name="Idnurm A."/>
            <person name="Muszewska A."/>
            <person name="Steczkiewicz K."/>
            <person name="Masonjones S."/>
            <person name="Liao H.L."/>
            <person name="Gajdeczka M.T."/>
            <person name="Anike F."/>
            <person name="Vuek A."/>
            <person name="Anishchenko I.M."/>
            <person name="Voigt K."/>
            <person name="de Hoog G.S."/>
            <person name="Smith M.E."/>
            <person name="Heitman J."/>
            <person name="Vilgalys R."/>
            <person name="Stajich J.E."/>
        </authorList>
    </citation>
    <scope>NUCLEOTIDE SEQUENCE [LARGE SCALE GENOMIC DNA]</scope>
    <source>
        <strain evidence="1 2">LSU 92-RS-03</strain>
    </source>
</reference>
<evidence type="ECO:0000313" key="2">
    <source>
        <dbReference type="Proteomes" id="UP000253551"/>
    </source>
</evidence>
<dbReference type="Proteomes" id="UP000253551">
    <property type="component" value="Unassembled WGS sequence"/>
</dbReference>
<evidence type="ECO:0000313" key="1">
    <source>
        <dbReference type="EMBL" id="RCH85806.1"/>
    </source>
</evidence>
<name>A0A367J7B8_RHIST</name>
<dbReference type="EMBL" id="PJQM01004082">
    <property type="protein sequence ID" value="RCH85806.1"/>
    <property type="molecule type" value="Genomic_DNA"/>
</dbReference>
<comment type="caution">
    <text evidence="1">The sequence shown here is derived from an EMBL/GenBank/DDBJ whole genome shotgun (WGS) entry which is preliminary data.</text>
</comment>
<organism evidence="1 2">
    <name type="scientific">Rhizopus stolonifer</name>
    <name type="common">Rhizopus nigricans</name>
    <dbReference type="NCBI Taxonomy" id="4846"/>
    <lineage>
        <taxon>Eukaryota</taxon>
        <taxon>Fungi</taxon>
        <taxon>Fungi incertae sedis</taxon>
        <taxon>Mucoromycota</taxon>
        <taxon>Mucoromycotina</taxon>
        <taxon>Mucoromycetes</taxon>
        <taxon>Mucorales</taxon>
        <taxon>Mucorineae</taxon>
        <taxon>Rhizopodaceae</taxon>
        <taxon>Rhizopus</taxon>
    </lineage>
</organism>
<accession>A0A367J7B8</accession>
<keyword evidence="2" id="KW-1185">Reference proteome</keyword>
<protein>
    <submittedName>
        <fullName evidence="1">Uncharacterized protein</fullName>
    </submittedName>
</protein>
<gene>
    <name evidence="1" type="ORF">CU098_006225</name>
</gene>
<sequence length="57" mass="6654">MNSLPPLLPAHFDSTDEEDFLDEHKFWQIPSTNQVKLILGSALEKADEEIEKEWSQR</sequence>
<proteinExistence type="predicted"/>
<dbReference type="OrthoDB" id="2263516at2759"/>
<dbReference type="AlphaFoldDB" id="A0A367J7B8"/>